<reference evidence="2" key="1">
    <citation type="submission" date="2023-03" db="EMBL/GenBank/DDBJ databases">
        <title>Massive genome expansion in bonnet fungi (Mycena s.s.) driven by repeated elements and novel gene families across ecological guilds.</title>
        <authorList>
            <consortium name="Lawrence Berkeley National Laboratory"/>
            <person name="Harder C.B."/>
            <person name="Miyauchi S."/>
            <person name="Viragh M."/>
            <person name="Kuo A."/>
            <person name="Thoen E."/>
            <person name="Andreopoulos B."/>
            <person name="Lu D."/>
            <person name="Skrede I."/>
            <person name="Drula E."/>
            <person name="Henrissat B."/>
            <person name="Morin E."/>
            <person name="Kohler A."/>
            <person name="Barry K."/>
            <person name="LaButti K."/>
            <person name="Morin E."/>
            <person name="Salamov A."/>
            <person name="Lipzen A."/>
            <person name="Mereny Z."/>
            <person name="Hegedus B."/>
            <person name="Baldrian P."/>
            <person name="Stursova M."/>
            <person name="Weitz H."/>
            <person name="Taylor A."/>
            <person name="Grigoriev I.V."/>
            <person name="Nagy L.G."/>
            <person name="Martin F."/>
            <person name="Kauserud H."/>
        </authorList>
    </citation>
    <scope>NUCLEOTIDE SEQUENCE</scope>
    <source>
        <strain evidence="2">CBHHK067</strain>
    </source>
</reference>
<evidence type="ECO:0000313" key="3">
    <source>
        <dbReference type="Proteomes" id="UP001221757"/>
    </source>
</evidence>
<keyword evidence="3" id="KW-1185">Reference proteome</keyword>
<name>A0AAD7C319_MYCRO</name>
<comment type="caution">
    <text evidence="2">The sequence shown here is derived from an EMBL/GenBank/DDBJ whole genome shotgun (WGS) entry which is preliminary data.</text>
</comment>
<feature type="region of interest" description="Disordered" evidence="1">
    <location>
        <begin position="1"/>
        <end position="85"/>
    </location>
</feature>
<gene>
    <name evidence="2" type="ORF">B0H17DRAFT_1149410</name>
</gene>
<dbReference type="AlphaFoldDB" id="A0AAD7C319"/>
<evidence type="ECO:0000256" key="1">
    <source>
        <dbReference type="SAM" id="MobiDB-lite"/>
    </source>
</evidence>
<accession>A0AAD7C319</accession>
<sequence>MDGDDEDPMPNDDELDQLLDNDDPESEEESDDEDTDQSDEDSDFEGQLEEEMEEEDCGLRRPYVPTPRNSQSRISRSGKWRRRGPSALDIGTTVVKFHSGTANISVIRTSVDSSTISTVYHTHQSLRSGGPDAGGLCRPGSIGRPTQMHRSVELLVT</sequence>
<protein>
    <submittedName>
        <fullName evidence="2">Uncharacterized protein</fullName>
    </submittedName>
</protein>
<organism evidence="2 3">
    <name type="scientific">Mycena rosella</name>
    <name type="common">Pink bonnet</name>
    <name type="synonym">Agaricus rosellus</name>
    <dbReference type="NCBI Taxonomy" id="1033263"/>
    <lineage>
        <taxon>Eukaryota</taxon>
        <taxon>Fungi</taxon>
        <taxon>Dikarya</taxon>
        <taxon>Basidiomycota</taxon>
        <taxon>Agaricomycotina</taxon>
        <taxon>Agaricomycetes</taxon>
        <taxon>Agaricomycetidae</taxon>
        <taxon>Agaricales</taxon>
        <taxon>Marasmiineae</taxon>
        <taxon>Mycenaceae</taxon>
        <taxon>Mycena</taxon>
    </lineage>
</organism>
<dbReference type="EMBL" id="JARKIE010000453">
    <property type="protein sequence ID" value="KAJ7637774.1"/>
    <property type="molecule type" value="Genomic_DNA"/>
</dbReference>
<feature type="compositionally biased region" description="Acidic residues" evidence="1">
    <location>
        <begin position="1"/>
        <end position="56"/>
    </location>
</feature>
<proteinExistence type="predicted"/>
<evidence type="ECO:0000313" key="2">
    <source>
        <dbReference type="EMBL" id="KAJ7637774.1"/>
    </source>
</evidence>
<dbReference type="Proteomes" id="UP001221757">
    <property type="component" value="Unassembled WGS sequence"/>
</dbReference>